<dbReference type="OrthoDB" id="3378718at2"/>
<dbReference type="Pfam" id="PF00015">
    <property type="entry name" value="MCPsignal"/>
    <property type="match status" value="1"/>
</dbReference>
<dbReference type="PROSITE" id="PS50192">
    <property type="entry name" value="T_SNARE"/>
    <property type="match status" value="1"/>
</dbReference>
<evidence type="ECO:0000259" key="7">
    <source>
        <dbReference type="PROSITE" id="PS50111"/>
    </source>
</evidence>
<dbReference type="PROSITE" id="PS50885">
    <property type="entry name" value="HAMP"/>
    <property type="match status" value="1"/>
</dbReference>
<evidence type="ECO:0000259" key="8">
    <source>
        <dbReference type="PROSITE" id="PS50192"/>
    </source>
</evidence>
<accession>M2YES8</accession>
<evidence type="ECO:0000313" key="11">
    <source>
        <dbReference type="Proteomes" id="UP000011744"/>
    </source>
</evidence>
<dbReference type="Gene3D" id="6.10.340.10">
    <property type="match status" value="1"/>
</dbReference>
<comment type="caution">
    <text evidence="10">The sequence shown here is derived from an EMBL/GenBank/DDBJ whole genome shotgun (WGS) entry which is preliminary data.</text>
</comment>
<comment type="subcellular location">
    <subcellularLocation>
        <location evidence="1">Cell inner membrane</location>
        <topology evidence="1">Multi-pass membrane protein</topology>
    </subcellularLocation>
</comment>
<keyword evidence="6" id="KW-1133">Transmembrane helix</keyword>
<evidence type="ECO:0000256" key="4">
    <source>
        <dbReference type="ARBA" id="ARBA00029447"/>
    </source>
</evidence>
<dbReference type="Pfam" id="PF00672">
    <property type="entry name" value="HAMP"/>
    <property type="match status" value="1"/>
</dbReference>
<dbReference type="PROSITE" id="PS50111">
    <property type="entry name" value="CHEMOTAXIS_TRANSDUC_2"/>
    <property type="match status" value="1"/>
</dbReference>
<dbReference type="CDD" id="cd06225">
    <property type="entry name" value="HAMP"/>
    <property type="match status" value="1"/>
</dbReference>
<feature type="domain" description="HAMP" evidence="9">
    <location>
        <begin position="212"/>
        <end position="265"/>
    </location>
</feature>
<keyword evidence="6" id="KW-0812">Transmembrane</keyword>
<feature type="transmembrane region" description="Helical" evidence="6">
    <location>
        <begin position="12"/>
        <end position="31"/>
    </location>
</feature>
<dbReference type="AlphaFoldDB" id="M2YES8"/>
<sequence>MGTIHLSLKMRIFAAVGLVGLAAVAMALLGIRSMATYHQHVVEMQSASQRAVIGEKVNGLINAVVMDSRGIYMSRDAKEAEKFAPAILKNVAEINRLMGEWATLVPEAERAAFKPAAEHAAQFAAFRSELVRLGREVGTVEARLFGDNDANRANRQALNKQIETLAAANAAKVTQVVKGLDEFYESRLQAMIWLAVLGLAAGIGWAAWTAFKRVSQPINRITATMQDLAGGNLSVGIPSVEAHDEIGDMARAVQVFRDAMREAEALRAAQEGERETAYAERVSALQNMAETVELETRAAVEQVASQTALMADNAGQMAHSAGAVGGSSQSVASAATQALTNAQTVSAAAEQLSASIRGIGEQIAIAGRVTGGAVNAAGRAQDTITRLSAAVNRIGEVANLIQSIASQTNLLALNATIEAARAGEAGKGFAVVANEVKNLANQTAKATEEISSQIGEVQASTADAVASVTEITGAIKEVEGVSVSVAGAIRQQDSATQEIARNIAQTTQAAQEVAERIAEVSAEAGITGERAARVNDISLDVARSIESLKSVLIRVVRTATKEVDRRNVPRYALGVKGSVDLDGQEVPVVFDEVSEQGLTIQGDVCPVGKGMRVNVRIEGCSMALAMVGRECENGRLHGNLELTPEVEDRWQQEFQRLIAGRRPIRDAA</sequence>
<keyword evidence="3 5" id="KW-0807">Transducer</keyword>
<dbReference type="Proteomes" id="UP000011744">
    <property type="component" value="Unassembled WGS sequence"/>
</dbReference>
<evidence type="ECO:0000313" key="10">
    <source>
        <dbReference type="EMBL" id="EME71486.1"/>
    </source>
</evidence>
<evidence type="ECO:0000256" key="1">
    <source>
        <dbReference type="ARBA" id="ARBA00004429"/>
    </source>
</evidence>
<reference evidence="10 11" key="1">
    <citation type="journal article" date="2014" name="Genome Announc.">
        <title>Draft Genome Sequence of Magnetospirillum sp. Strain SO-1, a Freshwater Magnetotactic Bacterium Isolated from the Ol'khovka River, Russia.</title>
        <authorList>
            <person name="Grouzdev D.S."/>
            <person name="Dziuba M.V."/>
            <person name="Sukhacheva M.S."/>
            <person name="Mardanov A.V."/>
            <person name="Beletskiy A.V."/>
            <person name="Kuznetsov B.B."/>
            <person name="Skryabin K.G."/>
        </authorList>
    </citation>
    <scope>NUCLEOTIDE SEQUENCE [LARGE SCALE GENOMIC DNA]</scope>
    <source>
        <strain evidence="10 11">SO-1</strain>
    </source>
</reference>
<dbReference type="InterPro" id="IPR000727">
    <property type="entry name" value="T_SNARE_dom"/>
</dbReference>
<evidence type="ECO:0000256" key="6">
    <source>
        <dbReference type="SAM" id="Phobius"/>
    </source>
</evidence>
<dbReference type="eggNOG" id="COG0840">
    <property type="taxonomic scope" value="Bacteria"/>
</dbReference>
<dbReference type="eggNOG" id="COG2972">
    <property type="taxonomic scope" value="Bacteria"/>
</dbReference>
<feature type="domain" description="Methyl-accepting transducer" evidence="7">
    <location>
        <begin position="292"/>
        <end position="528"/>
    </location>
</feature>
<dbReference type="GO" id="GO:0007165">
    <property type="term" value="P:signal transduction"/>
    <property type="evidence" value="ECO:0007669"/>
    <property type="project" value="UniProtKB-KW"/>
</dbReference>
<evidence type="ECO:0000256" key="5">
    <source>
        <dbReference type="PROSITE-ProRule" id="PRU00284"/>
    </source>
</evidence>
<dbReference type="PATRIC" id="fig|1244869.3.peg.488"/>
<dbReference type="PANTHER" id="PTHR32089">
    <property type="entry name" value="METHYL-ACCEPTING CHEMOTAXIS PROTEIN MCPB"/>
    <property type="match status" value="1"/>
</dbReference>
<protein>
    <submittedName>
        <fullName evidence="10">Methyl-accepting chemotaxis protein</fullName>
    </submittedName>
</protein>
<keyword evidence="6" id="KW-0472">Membrane</keyword>
<dbReference type="Gene3D" id="1.10.287.950">
    <property type="entry name" value="Methyl-accepting chemotaxis protein"/>
    <property type="match status" value="1"/>
</dbReference>
<feature type="transmembrane region" description="Helical" evidence="6">
    <location>
        <begin position="190"/>
        <end position="211"/>
    </location>
</feature>
<name>M2YES8_9PROT</name>
<dbReference type="STRING" id="1244869.H261_02456"/>
<evidence type="ECO:0000256" key="3">
    <source>
        <dbReference type="ARBA" id="ARBA00023224"/>
    </source>
</evidence>
<proteinExistence type="inferred from homology"/>
<dbReference type="InterPro" id="IPR004089">
    <property type="entry name" value="MCPsignal_dom"/>
</dbReference>
<dbReference type="SUPFAM" id="SSF58104">
    <property type="entry name" value="Methyl-accepting chemotaxis protein (MCP) signaling domain"/>
    <property type="match status" value="1"/>
</dbReference>
<evidence type="ECO:0000259" key="9">
    <source>
        <dbReference type="PROSITE" id="PS50885"/>
    </source>
</evidence>
<dbReference type="GO" id="GO:0005886">
    <property type="term" value="C:plasma membrane"/>
    <property type="evidence" value="ECO:0007669"/>
    <property type="project" value="UniProtKB-SubCell"/>
</dbReference>
<dbReference type="PANTHER" id="PTHR32089:SF112">
    <property type="entry name" value="LYSOZYME-LIKE PROTEIN-RELATED"/>
    <property type="match status" value="1"/>
</dbReference>
<dbReference type="SMART" id="SM00304">
    <property type="entry name" value="HAMP"/>
    <property type="match status" value="1"/>
</dbReference>
<keyword evidence="2" id="KW-1003">Cell membrane</keyword>
<comment type="similarity">
    <text evidence="4">Belongs to the methyl-accepting chemotaxis (MCP) protein family.</text>
</comment>
<dbReference type="RefSeq" id="WP_008613946.1">
    <property type="nucleotide sequence ID" value="NZ_AONQ01000004.1"/>
</dbReference>
<evidence type="ECO:0000256" key="2">
    <source>
        <dbReference type="ARBA" id="ARBA00022519"/>
    </source>
</evidence>
<organism evidence="10 11">
    <name type="scientific">Paramagnetospirillum caucaseum</name>
    <dbReference type="NCBI Taxonomy" id="1244869"/>
    <lineage>
        <taxon>Bacteria</taxon>
        <taxon>Pseudomonadati</taxon>
        <taxon>Pseudomonadota</taxon>
        <taxon>Alphaproteobacteria</taxon>
        <taxon>Rhodospirillales</taxon>
        <taxon>Magnetospirillaceae</taxon>
        <taxon>Paramagnetospirillum</taxon>
    </lineage>
</organism>
<keyword evidence="11" id="KW-1185">Reference proteome</keyword>
<dbReference type="InterPro" id="IPR003660">
    <property type="entry name" value="HAMP_dom"/>
</dbReference>
<keyword evidence="2" id="KW-0997">Cell inner membrane</keyword>
<dbReference type="EMBL" id="AONQ01000004">
    <property type="protein sequence ID" value="EME71486.1"/>
    <property type="molecule type" value="Genomic_DNA"/>
</dbReference>
<dbReference type="SMART" id="SM00283">
    <property type="entry name" value="MA"/>
    <property type="match status" value="1"/>
</dbReference>
<gene>
    <name evidence="10" type="ORF">H261_02456</name>
</gene>
<feature type="domain" description="T-SNARE coiled-coil homology" evidence="8">
    <location>
        <begin position="458"/>
        <end position="520"/>
    </location>
</feature>